<proteinExistence type="predicted"/>
<sequence>MHRSGAPNRRVSGLHCTWLVPRTRSSSDDVDERGIDRGGCGPIGLCGYCIMLYGGVRPPSGESGGARHRGWFQGRPGRKHYRTHTHVDSLSVRAHVFPYHVFFSDYFWIKSPWKGIDLSYNLVPRGTQMPYSAAVDLVAGLGASHNQSKSPIVV</sequence>
<keyword evidence="2" id="KW-1185">Reference proteome</keyword>
<dbReference type="EMBL" id="CM044702">
    <property type="protein sequence ID" value="KAI5677342.1"/>
    <property type="molecule type" value="Genomic_DNA"/>
</dbReference>
<evidence type="ECO:0000313" key="2">
    <source>
        <dbReference type="Proteomes" id="UP001060085"/>
    </source>
</evidence>
<evidence type="ECO:0000313" key="1">
    <source>
        <dbReference type="EMBL" id="KAI5677342.1"/>
    </source>
</evidence>
<organism evidence="1 2">
    <name type="scientific">Catharanthus roseus</name>
    <name type="common">Madagascar periwinkle</name>
    <name type="synonym">Vinca rosea</name>
    <dbReference type="NCBI Taxonomy" id="4058"/>
    <lineage>
        <taxon>Eukaryota</taxon>
        <taxon>Viridiplantae</taxon>
        <taxon>Streptophyta</taxon>
        <taxon>Embryophyta</taxon>
        <taxon>Tracheophyta</taxon>
        <taxon>Spermatophyta</taxon>
        <taxon>Magnoliopsida</taxon>
        <taxon>eudicotyledons</taxon>
        <taxon>Gunneridae</taxon>
        <taxon>Pentapetalae</taxon>
        <taxon>asterids</taxon>
        <taxon>lamiids</taxon>
        <taxon>Gentianales</taxon>
        <taxon>Apocynaceae</taxon>
        <taxon>Rauvolfioideae</taxon>
        <taxon>Vinceae</taxon>
        <taxon>Catharanthinae</taxon>
        <taxon>Catharanthus</taxon>
    </lineage>
</organism>
<gene>
    <name evidence="1" type="ORF">M9H77_08292</name>
</gene>
<comment type="caution">
    <text evidence="1">The sequence shown here is derived from an EMBL/GenBank/DDBJ whole genome shotgun (WGS) entry which is preliminary data.</text>
</comment>
<accession>A0ACC0BXK7</accession>
<protein>
    <submittedName>
        <fullName evidence="1">Uncharacterized protein</fullName>
    </submittedName>
</protein>
<dbReference type="Proteomes" id="UP001060085">
    <property type="component" value="Linkage Group LG02"/>
</dbReference>
<reference evidence="2" key="1">
    <citation type="journal article" date="2023" name="Nat. Plants">
        <title>Single-cell RNA sequencing provides a high-resolution roadmap for understanding the multicellular compartmentation of specialized metabolism.</title>
        <authorList>
            <person name="Sun S."/>
            <person name="Shen X."/>
            <person name="Li Y."/>
            <person name="Li Y."/>
            <person name="Wang S."/>
            <person name="Li R."/>
            <person name="Zhang H."/>
            <person name="Shen G."/>
            <person name="Guo B."/>
            <person name="Wei J."/>
            <person name="Xu J."/>
            <person name="St-Pierre B."/>
            <person name="Chen S."/>
            <person name="Sun C."/>
        </authorList>
    </citation>
    <scope>NUCLEOTIDE SEQUENCE [LARGE SCALE GENOMIC DNA]</scope>
</reference>
<name>A0ACC0BXK7_CATRO</name>